<evidence type="ECO:0000313" key="7">
    <source>
        <dbReference type="Proteomes" id="UP001418222"/>
    </source>
</evidence>
<gene>
    <name evidence="6" type="ORF">KSP39_PZI008489</name>
</gene>
<evidence type="ECO:0000256" key="2">
    <source>
        <dbReference type="ARBA" id="ARBA00023015"/>
    </source>
</evidence>
<evidence type="ECO:0008006" key="8">
    <source>
        <dbReference type="Google" id="ProtNLM"/>
    </source>
</evidence>
<keyword evidence="2" id="KW-0805">Transcription regulation</keyword>
<dbReference type="AlphaFoldDB" id="A0AAP0BM82"/>
<evidence type="ECO:0000313" key="6">
    <source>
        <dbReference type="EMBL" id="KAK8944234.1"/>
    </source>
</evidence>
<evidence type="ECO:0000256" key="3">
    <source>
        <dbReference type="ARBA" id="ARBA00023125"/>
    </source>
</evidence>
<evidence type="ECO:0000256" key="4">
    <source>
        <dbReference type="ARBA" id="ARBA00023163"/>
    </source>
</evidence>
<comment type="similarity">
    <text evidence="1">Belongs to the E2F/DP family.</text>
</comment>
<dbReference type="Proteomes" id="UP001418222">
    <property type="component" value="Unassembled WGS sequence"/>
</dbReference>
<protein>
    <recommendedName>
        <fullName evidence="8">Transmembrane protein</fullName>
    </recommendedName>
</protein>
<keyword evidence="7" id="KW-1185">Reference proteome</keyword>
<keyword evidence="4" id="KW-0804">Transcription</keyword>
<dbReference type="Gene3D" id="6.10.250.540">
    <property type="match status" value="1"/>
</dbReference>
<keyword evidence="5" id="KW-0472">Membrane</keyword>
<dbReference type="EMBL" id="JBBWWQ010000006">
    <property type="protein sequence ID" value="KAK8944234.1"/>
    <property type="molecule type" value="Genomic_DNA"/>
</dbReference>
<feature type="transmembrane region" description="Helical" evidence="5">
    <location>
        <begin position="99"/>
        <end position="124"/>
    </location>
</feature>
<proteinExistence type="inferred from homology"/>
<dbReference type="InterPro" id="IPR037241">
    <property type="entry name" value="E2F-DP_heterodim"/>
</dbReference>
<evidence type="ECO:0000256" key="5">
    <source>
        <dbReference type="SAM" id="Phobius"/>
    </source>
</evidence>
<dbReference type="SUPFAM" id="SSF144074">
    <property type="entry name" value="E2F-DP heterodimerization region"/>
    <property type="match status" value="1"/>
</dbReference>
<dbReference type="GO" id="GO:0003677">
    <property type="term" value="F:DNA binding"/>
    <property type="evidence" value="ECO:0007669"/>
    <property type="project" value="UniProtKB-KW"/>
</dbReference>
<name>A0AAP0BM82_9ASPA</name>
<keyword evidence="5" id="KW-0812">Transmembrane</keyword>
<organism evidence="6 7">
    <name type="scientific">Platanthera zijinensis</name>
    <dbReference type="NCBI Taxonomy" id="2320716"/>
    <lineage>
        <taxon>Eukaryota</taxon>
        <taxon>Viridiplantae</taxon>
        <taxon>Streptophyta</taxon>
        <taxon>Embryophyta</taxon>
        <taxon>Tracheophyta</taxon>
        <taxon>Spermatophyta</taxon>
        <taxon>Magnoliopsida</taxon>
        <taxon>Liliopsida</taxon>
        <taxon>Asparagales</taxon>
        <taxon>Orchidaceae</taxon>
        <taxon>Orchidoideae</taxon>
        <taxon>Orchideae</taxon>
        <taxon>Orchidinae</taxon>
        <taxon>Platanthera</taxon>
    </lineage>
</organism>
<reference evidence="6 7" key="1">
    <citation type="journal article" date="2022" name="Nat. Plants">
        <title>Genomes of leafy and leafless Platanthera orchids illuminate the evolution of mycoheterotrophy.</title>
        <authorList>
            <person name="Li M.H."/>
            <person name="Liu K.W."/>
            <person name="Li Z."/>
            <person name="Lu H.C."/>
            <person name="Ye Q.L."/>
            <person name="Zhang D."/>
            <person name="Wang J.Y."/>
            <person name="Li Y.F."/>
            <person name="Zhong Z.M."/>
            <person name="Liu X."/>
            <person name="Yu X."/>
            <person name="Liu D.K."/>
            <person name="Tu X.D."/>
            <person name="Liu B."/>
            <person name="Hao Y."/>
            <person name="Liao X.Y."/>
            <person name="Jiang Y.T."/>
            <person name="Sun W.H."/>
            <person name="Chen J."/>
            <person name="Chen Y.Q."/>
            <person name="Ai Y."/>
            <person name="Zhai J.W."/>
            <person name="Wu S.S."/>
            <person name="Zhou Z."/>
            <person name="Hsiao Y.Y."/>
            <person name="Wu W.L."/>
            <person name="Chen Y.Y."/>
            <person name="Lin Y.F."/>
            <person name="Hsu J.L."/>
            <person name="Li C.Y."/>
            <person name="Wang Z.W."/>
            <person name="Zhao X."/>
            <person name="Zhong W.Y."/>
            <person name="Ma X.K."/>
            <person name="Ma L."/>
            <person name="Huang J."/>
            <person name="Chen G.Z."/>
            <person name="Huang M.Z."/>
            <person name="Huang L."/>
            <person name="Peng D.H."/>
            <person name="Luo Y.B."/>
            <person name="Zou S.Q."/>
            <person name="Chen S.P."/>
            <person name="Lan S."/>
            <person name="Tsai W.C."/>
            <person name="Van de Peer Y."/>
            <person name="Liu Z.J."/>
        </authorList>
    </citation>
    <scope>NUCLEOTIDE SEQUENCE [LARGE SCALE GENOMIC DNA]</scope>
    <source>
        <strain evidence="6">Lor287</strain>
    </source>
</reference>
<sequence length="125" mass="14624">MGWAAGWDENKKGIFGQIRGWEREWGALEEGYIDWIYREWGNGVVLQRVAWRIDWSRAVPRWEAELQSLENEDCRLDAMICSMQENLISLSEDENNEKWALFSHNCHVIVLLFALLLAIILAIIC</sequence>
<keyword evidence="3" id="KW-0238">DNA-binding</keyword>
<accession>A0AAP0BM82</accession>
<keyword evidence="5" id="KW-1133">Transmembrane helix</keyword>
<evidence type="ECO:0000256" key="1">
    <source>
        <dbReference type="ARBA" id="ARBA00010940"/>
    </source>
</evidence>
<comment type="caution">
    <text evidence="6">The sequence shown here is derived from an EMBL/GenBank/DDBJ whole genome shotgun (WGS) entry which is preliminary data.</text>
</comment>